<feature type="transmembrane region" description="Helical" evidence="2">
    <location>
        <begin position="107"/>
        <end position="132"/>
    </location>
</feature>
<organism evidence="3 4">
    <name type="scientific">Coprinellus micaceus</name>
    <name type="common">Glistening ink-cap mushroom</name>
    <name type="synonym">Coprinus micaceus</name>
    <dbReference type="NCBI Taxonomy" id="71717"/>
    <lineage>
        <taxon>Eukaryota</taxon>
        <taxon>Fungi</taxon>
        <taxon>Dikarya</taxon>
        <taxon>Basidiomycota</taxon>
        <taxon>Agaricomycotina</taxon>
        <taxon>Agaricomycetes</taxon>
        <taxon>Agaricomycetidae</taxon>
        <taxon>Agaricales</taxon>
        <taxon>Agaricineae</taxon>
        <taxon>Psathyrellaceae</taxon>
        <taxon>Coprinellus</taxon>
    </lineage>
</organism>
<protein>
    <submittedName>
        <fullName evidence="3">Uncharacterized protein</fullName>
    </submittedName>
</protein>
<reference evidence="3 4" key="1">
    <citation type="journal article" date="2019" name="Nat. Ecol. Evol.">
        <title>Megaphylogeny resolves global patterns of mushroom evolution.</title>
        <authorList>
            <person name="Varga T."/>
            <person name="Krizsan K."/>
            <person name="Foldi C."/>
            <person name="Dima B."/>
            <person name="Sanchez-Garcia M."/>
            <person name="Sanchez-Ramirez S."/>
            <person name="Szollosi G.J."/>
            <person name="Szarkandi J.G."/>
            <person name="Papp V."/>
            <person name="Albert L."/>
            <person name="Andreopoulos W."/>
            <person name="Angelini C."/>
            <person name="Antonin V."/>
            <person name="Barry K.W."/>
            <person name="Bougher N.L."/>
            <person name="Buchanan P."/>
            <person name="Buyck B."/>
            <person name="Bense V."/>
            <person name="Catcheside P."/>
            <person name="Chovatia M."/>
            <person name="Cooper J."/>
            <person name="Damon W."/>
            <person name="Desjardin D."/>
            <person name="Finy P."/>
            <person name="Geml J."/>
            <person name="Haridas S."/>
            <person name="Hughes K."/>
            <person name="Justo A."/>
            <person name="Karasinski D."/>
            <person name="Kautmanova I."/>
            <person name="Kiss B."/>
            <person name="Kocsube S."/>
            <person name="Kotiranta H."/>
            <person name="LaButti K.M."/>
            <person name="Lechner B.E."/>
            <person name="Liimatainen K."/>
            <person name="Lipzen A."/>
            <person name="Lukacs Z."/>
            <person name="Mihaltcheva S."/>
            <person name="Morgado L.N."/>
            <person name="Niskanen T."/>
            <person name="Noordeloos M.E."/>
            <person name="Ohm R.A."/>
            <person name="Ortiz-Santana B."/>
            <person name="Ovrebo C."/>
            <person name="Racz N."/>
            <person name="Riley R."/>
            <person name="Savchenko A."/>
            <person name="Shiryaev A."/>
            <person name="Soop K."/>
            <person name="Spirin V."/>
            <person name="Szebenyi C."/>
            <person name="Tomsovsky M."/>
            <person name="Tulloss R.E."/>
            <person name="Uehling J."/>
            <person name="Grigoriev I.V."/>
            <person name="Vagvolgyi C."/>
            <person name="Papp T."/>
            <person name="Martin F.M."/>
            <person name="Miettinen O."/>
            <person name="Hibbett D.S."/>
            <person name="Nagy L.G."/>
        </authorList>
    </citation>
    <scope>NUCLEOTIDE SEQUENCE [LARGE SCALE GENOMIC DNA]</scope>
    <source>
        <strain evidence="3 4">FP101781</strain>
    </source>
</reference>
<feature type="transmembrane region" description="Helical" evidence="2">
    <location>
        <begin position="73"/>
        <end position="95"/>
    </location>
</feature>
<sequence>MLAGLVAMLGLSTADIALTWRVLLREPQSIVRGTTVTFLQRVFPKFMIYVSSNMIAAGLLIVRCYVVWGQRWYIIPVFGVPLLGVAHSIPGLGYACQLDRPIAMQRFVRIFVVLTLVLNNVLTILTAARIWWLSRRVSDVFGRRKRSQYRTTSAIIAESGMLYSFSLLVLIGLSRTIWVVVAGAVTLRVVCIAPVMIIVQIALGHGTLTASRNTERSPQRRTNTVVLDTVVNTGAAPGEENSSSMQLTTHASSMVDGR</sequence>
<feature type="region of interest" description="Disordered" evidence="1">
    <location>
        <begin position="234"/>
        <end position="258"/>
    </location>
</feature>
<comment type="caution">
    <text evidence="3">The sequence shown here is derived from an EMBL/GenBank/DDBJ whole genome shotgun (WGS) entry which is preliminary data.</text>
</comment>
<evidence type="ECO:0000256" key="1">
    <source>
        <dbReference type="SAM" id="MobiDB-lite"/>
    </source>
</evidence>
<accession>A0A4Y7TBK1</accession>
<keyword evidence="2" id="KW-1133">Transmembrane helix</keyword>
<keyword evidence="2" id="KW-0812">Transmembrane</keyword>
<keyword evidence="4" id="KW-1185">Reference proteome</keyword>
<feature type="transmembrane region" description="Helical" evidence="2">
    <location>
        <begin position="177"/>
        <end position="203"/>
    </location>
</feature>
<evidence type="ECO:0000313" key="3">
    <source>
        <dbReference type="EMBL" id="TEB30952.1"/>
    </source>
</evidence>
<dbReference type="OrthoDB" id="3019750at2759"/>
<gene>
    <name evidence="3" type="ORF">FA13DRAFT_1630166</name>
</gene>
<proteinExistence type="predicted"/>
<dbReference type="EMBL" id="QPFP01000021">
    <property type="protein sequence ID" value="TEB30952.1"/>
    <property type="molecule type" value="Genomic_DNA"/>
</dbReference>
<feature type="compositionally biased region" description="Polar residues" evidence="1">
    <location>
        <begin position="240"/>
        <end position="252"/>
    </location>
</feature>
<name>A0A4Y7TBK1_COPMI</name>
<feature type="transmembrane region" description="Helical" evidence="2">
    <location>
        <begin position="46"/>
        <end position="66"/>
    </location>
</feature>
<evidence type="ECO:0000313" key="4">
    <source>
        <dbReference type="Proteomes" id="UP000298030"/>
    </source>
</evidence>
<dbReference type="AlphaFoldDB" id="A0A4Y7TBK1"/>
<evidence type="ECO:0000256" key="2">
    <source>
        <dbReference type="SAM" id="Phobius"/>
    </source>
</evidence>
<dbReference type="Proteomes" id="UP000298030">
    <property type="component" value="Unassembled WGS sequence"/>
</dbReference>
<keyword evidence="2" id="KW-0472">Membrane</keyword>
<feature type="transmembrane region" description="Helical" evidence="2">
    <location>
        <begin position="153"/>
        <end position="171"/>
    </location>
</feature>